<feature type="region of interest" description="Disordered" evidence="2">
    <location>
        <begin position="34"/>
        <end position="61"/>
    </location>
</feature>
<dbReference type="PANTHER" id="PTHR43056:SF10">
    <property type="entry name" value="COCE_NOND FAMILY, PUTATIVE (AFU_ORTHOLOGUE AFUA_7G00600)-RELATED"/>
    <property type="match status" value="1"/>
</dbReference>
<evidence type="ECO:0000256" key="3">
    <source>
        <dbReference type="SAM" id="SignalP"/>
    </source>
</evidence>
<dbReference type="InterPro" id="IPR029058">
    <property type="entry name" value="AB_hydrolase_fold"/>
</dbReference>
<evidence type="ECO:0000313" key="6">
    <source>
        <dbReference type="Proteomes" id="UP000653674"/>
    </source>
</evidence>
<evidence type="ECO:0000259" key="4">
    <source>
        <dbReference type="SMART" id="SM00939"/>
    </source>
</evidence>
<dbReference type="Pfam" id="PF08530">
    <property type="entry name" value="PepX_C"/>
    <property type="match status" value="1"/>
</dbReference>
<organism evidence="5 6">
    <name type="scientific">Planosporangium flavigriseum</name>
    <dbReference type="NCBI Taxonomy" id="373681"/>
    <lineage>
        <taxon>Bacteria</taxon>
        <taxon>Bacillati</taxon>
        <taxon>Actinomycetota</taxon>
        <taxon>Actinomycetes</taxon>
        <taxon>Micromonosporales</taxon>
        <taxon>Micromonosporaceae</taxon>
        <taxon>Planosporangium</taxon>
    </lineage>
</organism>
<feature type="region of interest" description="Disordered" evidence="2">
    <location>
        <begin position="420"/>
        <end position="446"/>
    </location>
</feature>
<dbReference type="EMBL" id="BONU01000026">
    <property type="protein sequence ID" value="GIG75094.1"/>
    <property type="molecule type" value="Genomic_DNA"/>
</dbReference>
<dbReference type="InterPro" id="IPR000383">
    <property type="entry name" value="Xaa-Pro-like_dom"/>
</dbReference>
<keyword evidence="3" id="KW-0732">Signal</keyword>
<dbReference type="InterPro" id="IPR008979">
    <property type="entry name" value="Galactose-bd-like_sf"/>
</dbReference>
<dbReference type="GO" id="GO:0008239">
    <property type="term" value="F:dipeptidyl-peptidase activity"/>
    <property type="evidence" value="ECO:0007669"/>
    <property type="project" value="InterPro"/>
</dbReference>
<feature type="chain" id="PRO_5035260926" evidence="3">
    <location>
        <begin position="28"/>
        <end position="638"/>
    </location>
</feature>
<dbReference type="InterPro" id="IPR005674">
    <property type="entry name" value="CocE/Ser_esterase"/>
</dbReference>
<dbReference type="InterPro" id="IPR013736">
    <property type="entry name" value="Xaa-Pro_dipept_C"/>
</dbReference>
<accession>A0A8J3PN90</accession>
<protein>
    <submittedName>
        <fullName evidence="5">Putative peptidase</fullName>
    </submittedName>
</protein>
<dbReference type="SUPFAM" id="SSF49785">
    <property type="entry name" value="Galactose-binding domain-like"/>
    <property type="match status" value="1"/>
</dbReference>
<proteinExistence type="predicted"/>
<dbReference type="InterPro" id="IPR050585">
    <property type="entry name" value="Xaa-Pro_dipeptidyl-ppase/CocE"/>
</dbReference>
<dbReference type="RefSeq" id="WP_203981431.1">
    <property type="nucleotide sequence ID" value="NZ_BAAAQJ010000007.1"/>
</dbReference>
<sequence>MRQRNWHRLRAATVAVLCVLGGGYALASSADPAAATDAGGRQSQSEKCRYTRQSSAAPMRDGTTLRADVYRPLTDAKVPVILMRLPYDKDGAEQRAETYERPEFYAQHCYLVVIQDVRGQYKSPGEWYPFKHEMTDGYDSVEWAAALPGSNGKVGMYGYSYVGATQWLAATQTPPHLVTIIPTHTGSDYYDGWTYQNGALSLAFAESWPLSSIGKSYAEQRGDWQLSAEMERNLGQLNDTWYSHLPLKTFPPLHPGDPEVAPYFFDWLNHPTYDAYWQQWAPKERYDKVKVPVLNIAGWYDSFLTGGIENFTGMKARGGSQLARANQQLVIGPWIHSNWTRYQPNVINPLMDYGPAADNPVDELQLGWFDHWLKGKRNQVSQDPAVRLFVMGANRWLRAGNWPVPGTEYRDYYLASQGQANSASGNGRLERAASSGKGAATDSYRYDPKNPVPSAGGHACCGPPTTPMGPAEQSAVEARNDVLVYTTEKLQRDLVVAGPVSVRLFASSSAVDTDFTAKLVDVQPDGRTMILNDGIVRASYRDSLTNPSPITPGKIYQYDIEVWPTANMFKAGHQIRLEISSSSFPAYDRNPNTGEAFGTSANTKVADQVIYHDPQHPSALRLPVLPAGAITWDRMSTD</sequence>
<feature type="domain" description="Xaa-Pro dipeptidyl-peptidase C-terminal" evidence="4">
    <location>
        <begin position="366"/>
        <end position="621"/>
    </location>
</feature>
<dbReference type="Gene3D" id="2.60.120.260">
    <property type="entry name" value="Galactose-binding domain-like"/>
    <property type="match status" value="1"/>
</dbReference>
<keyword evidence="1" id="KW-0378">Hydrolase</keyword>
<dbReference type="Proteomes" id="UP000653674">
    <property type="component" value="Unassembled WGS sequence"/>
</dbReference>
<dbReference type="AlphaFoldDB" id="A0A8J3PN90"/>
<gene>
    <name evidence="5" type="ORF">Pfl04_34980</name>
</gene>
<evidence type="ECO:0000256" key="2">
    <source>
        <dbReference type="SAM" id="MobiDB-lite"/>
    </source>
</evidence>
<dbReference type="PANTHER" id="PTHR43056">
    <property type="entry name" value="PEPTIDASE S9 PROLYL OLIGOPEPTIDASE"/>
    <property type="match status" value="1"/>
</dbReference>
<evidence type="ECO:0000313" key="5">
    <source>
        <dbReference type="EMBL" id="GIG75094.1"/>
    </source>
</evidence>
<dbReference type="Gene3D" id="3.40.50.1820">
    <property type="entry name" value="alpha/beta hydrolase"/>
    <property type="match status" value="1"/>
</dbReference>
<comment type="caution">
    <text evidence="5">The sequence shown here is derived from an EMBL/GenBank/DDBJ whole genome shotgun (WGS) entry which is preliminary data.</text>
</comment>
<feature type="signal peptide" evidence="3">
    <location>
        <begin position="1"/>
        <end position="27"/>
    </location>
</feature>
<dbReference type="NCBIfam" id="TIGR00976">
    <property type="entry name" value="CocE_NonD"/>
    <property type="match status" value="1"/>
</dbReference>
<dbReference type="SUPFAM" id="SSF53474">
    <property type="entry name" value="alpha/beta-Hydrolases"/>
    <property type="match status" value="1"/>
</dbReference>
<name>A0A8J3PN90_9ACTN</name>
<keyword evidence="6" id="KW-1185">Reference proteome</keyword>
<dbReference type="Gene3D" id="1.10.3020.10">
    <property type="entry name" value="alpha-amino acid ester hydrolase ( Helical cap domain)"/>
    <property type="match status" value="1"/>
</dbReference>
<dbReference type="Pfam" id="PF02129">
    <property type="entry name" value="Peptidase_S15"/>
    <property type="match status" value="1"/>
</dbReference>
<reference evidence="5" key="1">
    <citation type="submission" date="2021-01" db="EMBL/GenBank/DDBJ databases">
        <title>Whole genome shotgun sequence of Planosporangium flavigriseum NBRC 105377.</title>
        <authorList>
            <person name="Komaki H."/>
            <person name="Tamura T."/>
        </authorList>
    </citation>
    <scope>NUCLEOTIDE SEQUENCE</scope>
    <source>
        <strain evidence="5">NBRC 105377</strain>
    </source>
</reference>
<dbReference type="SMART" id="SM00939">
    <property type="entry name" value="PepX_C"/>
    <property type="match status" value="1"/>
</dbReference>
<evidence type="ECO:0000256" key="1">
    <source>
        <dbReference type="ARBA" id="ARBA00022801"/>
    </source>
</evidence>